<evidence type="ECO:0000313" key="11">
    <source>
        <dbReference type="Proteomes" id="UP000054560"/>
    </source>
</evidence>
<comment type="similarity">
    <text evidence="3">Belongs to the wax synthase family.</text>
</comment>
<comment type="subcellular location">
    <subcellularLocation>
        <location evidence="1">Membrane</location>
        <topology evidence="1">Multi-pass membrane protein</topology>
    </subcellularLocation>
</comment>
<dbReference type="STRING" id="667725.A0A0L0FPT9"/>
<dbReference type="GO" id="GO:0006629">
    <property type="term" value="P:lipid metabolic process"/>
    <property type="evidence" value="ECO:0007669"/>
    <property type="project" value="InterPro"/>
</dbReference>
<keyword evidence="5 8" id="KW-0812">Transmembrane</keyword>
<feature type="transmembrane region" description="Helical" evidence="8">
    <location>
        <begin position="202"/>
        <end position="220"/>
    </location>
</feature>
<dbReference type="GO" id="GO:0016020">
    <property type="term" value="C:membrane"/>
    <property type="evidence" value="ECO:0007669"/>
    <property type="project" value="UniProtKB-SubCell"/>
</dbReference>
<accession>A0A0L0FPT9</accession>
<comment type="pathway">
    <text evidence="2">Secondary metabolite biosynthesis.</text>
</comment>
<dbReference type="GeneID" id="25909264"/>
<dbReference type="OrthoDB" id="1077582at2759"/>
<dbReference type="EMBL" id="KQ242417">
    <property type="protein sequence ID" value="KNC78825.1"/>
    <property type="molecule type" value="Genomic_DNA"/>
</dbReference>
<evidence type="ECO:0000313" key="10">
    <source>
        <dbReference type="EMBL" id="KNC78825.1"/>
    </source>
</evidence>
<dbReference type="AlphaFoldDB" id="A0A0L0FPT9"/>
<dbReference type="RefSeq" id="XP_014152727.1">
    <property type="nucleotide sequence ID" value="XM_014297252.1"/>
</dbReference>
<keyword evidence="7 8" id="KW-0472">Membrane</keyword>
<feature type="transmembrane region" description="Helical" evidence="8">
    <location>
        <begin position="232"/>
        <end position="253"/>
    </location>
</feature>
<feature type="transmembrane region" description="Helical" evidence="8">
    <location>
        <begin position="98"/>
        <end position="116"/>
    </location>
</feature>
<evidence type="ECO:0000256" key="7">
    <source>
        <dbReference type="ARBA" id="ARBA00023136"/>
    </source>
</evidence>
<dbReference type="InterPro" id="IPR032805">
    <property type="entry name" value="Wax_synthase_dom"/>
</dbReference>
<dbReference type="Proteomes" id="UP000054560">
    <property type="component" value="Unassembled WGS sequence"/>
</dbReference>
<gene>
    <name evidence="10" type="ORF">SARC_08760</name>
</gene>
<dbReference type="Pfam" id="PF13813">
    <property type="entry name" value="MBOAT_2"/>
    <property type="match status" value="1"/>
</dbReference>
<dbReference type="GO" id="GO:0008374">
    <property type="term" value="F:O-acyltransferase activity"/>
    <property type="evidence" value="ECO:0007669"/>
    <property type="project" value="InterPro"/>
</dbReference>
<keyword evidence="11" id="KW-1185">Reference proteome</keyword>
<sequence length="285" mass="32456">MRMTSVHLEVDDDDDKEKDKWKEVSFLMFLQGTLFTLLPYVYIEPKIRKRHKVLVRECMFSLMKAAVYLYVVNTSWIWLMRCLGGGVHQMLVSYTHQVAYSTVFFIHSATVALFHYQMQKGLLPLLTNDTLNVQVTFQDPFLASSAEDFWGHRWGLITRNVLALTVCAPAVKKTESPVVSAMAAFLISGAMHAYTVEVVFGVRAPHAVLFFVLHGVAVSLEKYWTLSGGRRPIRIISTLLWLLFGVLTLPLYFGTLARASPQWLQAYLPDLGLLSLLKIPEFQCY</sequence>
<evidence type="ECO:0000256" key="4">
    <source>
        <dbReference type="ARBA" id="ARBA00022679"/>
    </source>
</evidence>
<dbReference type="eggNOG" id="ENOG502SGJ4">
    <property type="taxonomic scope" value="Eukaryota"/>
</dbReference>
<evidence type="ECO:0000256" key="5">
    <source>
        <dbReference type="ARBA" id="ARBA00022692"/>
    </source>
</evidence>
<reference evidence="10 11" key="1">
    <citation type="submission" date="2011-02" db="EMBL/GenBank/DDBJ databases">
        <title>The Genome Sequence of Sphaeroforma arctica JP610.</title>
        <authorList>
            <consortium name="The Broad Institute Genome Sequencing Platform"/>
            <person name="Russ C."/>
            <person name="Cuomo C."/>
            <person name="Young S.K."/>
            <person name="Zeng Q."/>
            <person name="Gargeya S."/>
            <person name="Alvarado L."/>
            <person name="Berlin A."/>
            <person name="Chapman S.B."/>
            <person name="Chen Z."/>
            <person name="Freedman E."/>
            <person name="Gellesch M."/>
            <person name="Goldberg J."/>
            <person name="Griggs A."/>
            <person name="Gujja S."/>
            <person name="Heilman E."/>
            <person name="Heiman D."/>
            <person name="Howarth C."/>
            <person name="Mehta T."/>
            <person name="Neiman D."/>
            <person name="Pearson M."/>
            <person name="Roberts A."/>
            <person name="Saif S."/>
            <person name="Shea T."/>
            <person name="Shenoy N."/>
            <person name="Sisk P."/>
            <person name="Stolte C."/>
            <person name="Sykes S."/>
            <person name="White J."/>
            <person name="Yandava C."/>
            <person name="Burger G."/>
            <person name="Gray M.W."/>
            <person name="Holland P.W.H."/>
            <person name="King N."/>
            <person name="Lang F.B.F."/>
            <person name="Roger A.J."/>
            <person name="Ruiz-Trillo I."/>
            <person name="Haas B."/>
            <person name="Nusbaum C."/>
            <person name="Birren B."/>
        </authorList>
    </citation>
    <scope>NUCLEOTIDE SEQUENCE [LARGE SCALE GENOMIC DNA]</scope>
    <source>
        <strain evidence="10 11">JP610</strain>
    </source>
</reference>
<evidence type="ECO:0000256" key="8">
    <source>
        <dbReference type="SAM" id="Phobius"/>
    </source>
</evidence>
<proteinExistence type="inferred from homology"/>
<evidence type="ECO:0000256" key="1">
    <source>
        <dbReference type="ARBA" id="ARBA00004141"/>
    </source>
</evidence>
<name>A0A0L0FPT9_9EUKA</name>
<dbReference type="PANTHER" id="PTHR31595">
    <property type="entry name" value="LONG-CHAIN-ALCOHOL O-FATTY-ACYLTRANSFERASE 3-RELATED"/>
    <property type="match status" value="1"/>
</dbReference>
<feature type="domain" description="Wax synthase" evidence="9">
    <location>
        <begin position="136"/>
        <end position="213"/>
    </location>
</feature>
<evidence type="ECO:0000256" key="2">
    <source>
        <dbReference type="ARBA" id="ARBA00005179"/>
    </source>
</evidence>
<dbReference type="InterPro" id="IPR044851">
    <property type="entry name" value="Wax_synthase"/>
</dbReference>
<keyword evidence="4" id="KW-0808">Transferase</keyword>
<evidence type="ECO:0000256" key="6">
    <source>
        <dbReference type="ARBA" id="ARBA00022989"/>
    </source>
</evidence>
<organism evidence="10 11">
    <name type="scientific">Sphaeroforma arctica JP610</name>
    <dbReference type="NCBI Taxonomy" id="667725"/>
    <lineage>
        <taxon>Eukaryota</taxon>
        <taxon>Ichthyosporea</taxon>
        <taxon>Ichthyophonida</taxon>
        <taxon>Sphaeroforma</taxon>
    </lineage>
</organism>
<keyword evidence="6 8" id="KW-1133">Transmembrane helix</keyword>
<evidence type="ECO:0000259" key="9">
    <source>
        <dbReference type="Pfam" id="PF13813"/>
    </source>
</evidence>
<feature type="transmembrane region" description="Helical" evidence="8">
    <location>
        <begin position="54"/>
        <end position="78"/>
    </location>
</feature>
<dbReference type="PANTHER" id="PTHR31595:SF57">
    <property type="entry name" value="OS04G0481900 PROTEIN"/>
    <property type="match status" value="1"/>
</dbReference>
<evidence type="ECO:0000256" key="3">
    <source>
        <dbReference type="ARBA" id="ARBA00007282"/>
    </source>
</evidence>
<feature type="transmembrane region" description="Helical" evidence="8">
    <location>
        <begin position="24"/>
        <end position="42"/>
    </location>
</feature>
<protein>
    <recommendedName>
        <fullName evidence="9">Wax synthase domain-containing protein</fullName>
    </recommendedName>
</protein>